<reference evidence="7 8" key="1">
    <citation type="submission" date="2017-03" db="EMBL/GenBank/DDBJ databases">
        <title>Genome analysis of Rhizobial strains effectives or ineffectives for nitrogen fixation isolated from bean seeds.</title>
        <authorList>
            <person name="Peralta H."/>
            <person name="Aguilar-Vera A."/>
            <person name="Mora Y."/>
            <person name="Vargas-Lagunas C."/>
            <person name="Girard L."/>
            <person name="Mora J."/>
        </authorList>
    </citation>
    <scope>NUCLEOTIDE SEQUENCE [LARGE SCALE GENOMIC DNA]</scope>
    <source>
        <strain evidence="7 8">CCGM3</strain>
    </source>
</reference>
<evidence type="ECO:0000256" key="3">
    <source>
        <dbReference type="ARBA" id="ARBA00022729"/>
    </source>
</evidence>
<evidence type="ECO:0000256" key="1">
    <source>
        <dbReference type="ARBA" id="ARBA00004418"/>
    </source>
</evidence>
<dbReference type="PANTHER" id="PTHR35936">
    <property type="entry name" value="MEMBRANE-BOUND LYTIC MUREIN TRANSGLYCOSYLASE F"/>
    <property type="match status" value="1"/>
</dbReference>
<organism evidence="7 8">
    <name type="scientific">Rhizobium grahamii</name>
    <dbReference type="NCBI Taxonomy" id="1120045"/>
    <lineage>
        <taxon>Bacteria</taxon>
        <taxon>Pseudomonadati</taxon>
        <taxon>Pseudomonadota</taxon>
        <taxon>Alphaproteobacteria</taxon>
        <taxon>Hyphomicrobiales</taxon>
        <taxon>Rhizobiaceae</taxon>
        <taxon>Rhizobium/Agrobacterium group</taxon>
        <taxon>Rhizobium</taxon>
    </lineage>
</organism>
<evidence type="ECO:0000256" key="2">
    <source>
        <dbReference type="ARBA" id="ARBA00010333"/>
    </source>
</evidence>
<evidence type="ECO:0000256" key="5">
    <source>
        <dbReference type="SAM" id="SignalP"/>
    </source>
</evidence>
<feature type="signal peptide" evidence="5">
    <location>
        <begin position="1"/>
        <end position="25"/>
    </location>
</feature>
<dbReference type="OrthoDB" id="7248418at2"/>
<dbReference type="InterPro" id="IPR018313">
    <property type="entry name" value="SBP_3_CS"/>
</dbReference>
<dbReference type="EMBL" id="NAAC01000038">
    <property type="protein sequence ID" value="RDJ04524.1"/>
    <property type="molecule type" value="Genomic_DNA"/>
</dbReference>
<protein>
    <submittedName>
        <fullName evidence="7">Amino acid ABC transporter substrate-binding protein</fullName>
    </submittedName>
</protein>
<feature type="domain" description="Solute-binding protein family 3/N-terminal" evidence="6">
    <location>
        <begin position="37"/>
        <end position="272"/>
    </location>
</feature>
<dbReference type="RefSeq" id="WP_114715233.1">
    <property type="nucleotide sequence ID" value="NZ_KZ857267.1"/>
</dbReference>
<name>A0A370KHB8_9HYPH</name>
<dbReference type="Proteomes" id="UP000254939">
    <property type="component" value="Unassembled WGS sequence"/>
</dbReference>
<proteinExistence type="inferred from homology"/>
<keyword evidence="3 5" id="KW-0732">Signal</keyword>
<evidence type="ECO:0000259" key="6">
    <source>
        <dbReference type="SMART" id="SM00062"/>
    </source>
</evidence>
<dbReference type="Pfam" id="PF00497">
    <property type="entry name" value="SBP_bac_3"/>
    <property type="match status" value="1"/>
</dbReference>
<dbReference type="AlphaFoldDB" id="A0A370KHB8"/>
<gene>
    <name evidence="7" type="ORF">B5K06_27215</name>
</gene>
<dbReference type="SMART" id="SM00062">
    <property type="entry name" value="PBPb"/>
    <property type="match status" value="1"/>
</dbReference>
<dbReference type="PANTHER" id="PTHR35936:SF19">
    <property type="entry name" value="AMINO-ACID-BINDING PROTEIN YXEM-RELATED"/>
    <property type="match status" value="1"/>
</dbReference>
<sequence>MIKRLGTAALAASFAVAAWTGAANAGEVLDRVLRTKTLTVAVGTDWGPVSHLDESNELAGYDVDVAKQIAASLGVEIKFVTPGWDLIAAGKWEGRWDVAMGQMTPTKERAERMDFPATYIWGPTSAVVHKDSKATKPSDLEGKVVGVSAGTTGEAYANHNFTPAWLNAEPITYQFKPAQVKTYGANTVALDDLRLGDGVRLDAVIGDTPIAHDAIKAGYPLKILEPALFNSPGDVAIERGDKELSDKIAAAVKQMENDGTLSKLSLKWYDVDYSKEQ</sequence>
<comment type="caution">
    <text evidence="7">The sequence shown here is derived from an EMBL/GenBank/DDBJ whole genome shotgun (WGS) entry which is preliminary data.</text>
</comment>
<dbReference type="Gene3D" id="3.40.190.10">
    <property type="entry name" value="Periplasmic binding protein-like II"/>
    <property type="match status" value="2"/>
</dbReference>
<dbReference type="InterPro" id="IPR001638">
    <property type="entry name" value="Solute-binding_3/MltF_N"/>
</dbReference>
<comment type="similarity">
    <text evidence="2 4">Belongs to the bacterial solute-binding protein 3 family.</text>
</comment>
<evidence type="ECO:0000256" key="4">
    <source>
        <dbReference type="RuleBase" id="RU003744"/>
    </source>
</evidence>
<evidence type="ECO:0000313" key="8">
    <source>
        <dbReference type="Proteomes" id="UP000254939"/>
    </source>
</evidence>
<dbReference type="SUPFAM" id="SSF53850">
    <property type="entry name" value="Periplasmic binding protein-like II"/>
    <property type="match status" value="1"/>
</dbReference>
<dbReference type="PROSITE" id="PS01039">
    <property type="entry name" value="SBP_BACTERIAL_3"/>
    <property type="match status" value="1"/>
</dbReference>
<dbReference type="GO" id="GO:0042597">
    <property type="term" value="C:periplasmic space"/>
    <property type="evidence" value="ECO:0007669"/>
    <property type="project" value="UniProtKB-SubCell"/>
</dbReference>
<accession>A0A370KHB8</accession>
<feature type="chain" id="PRO_5016720511" evidence="5">
    <location>
        <begin position="26"/>
        <end position="277"/>
    </location>
</feature>
<evidence type="ECO:0000313" key="7">
    <source>
        <dbReference type="EMBL" id="RDJ04524.1"/>
    </source>
</evidence>
<comment type="subcellular location">
    <subcellularLocation>
        <location evidence="1">Periplasm</location>
    </subcellularLocation>
</comment>